<dbReference type="RefSeq" id="WP_202955625.1">
    <property type="nucleotide sequence ID" value="NZ_JAPCID010000028.1"/>
</dbReference>
<keyword evidence="4" id="KW-0378">Hydrolase</keyword>
<dbReference type="SUPFAM" id="SSF53187">
    <property type="entry name" value="Zn-dependent exopeptidases"/>
    <property type="match status" value="1"/>
</dbReference>
<dbReference type="PANTHER" id="PTHR11705">
    <property type="entry name" value="PROTEASE FAMILY M14 CARBOXYPEPTIDASE A,B"/>
    <property type="match status" value="1"/>
</dbReference>
<feature type="domain" description="Peptidase M14" evidence="9">
    <location>
        <begin position="406"/>
        <end position="712"/>
    </location>
</feature>
<dbReference type="SMART" id="SM00631">
    <property type="entry name" value="Zn_pept"/>
    <property type="match status" value="1"/>
</dbReference>
<protein>
    <submittedName>
        <fullName evidence="10">M14 family metallopeptidase</fullName>
    </submittedName>
</protein>
<evidence type="ECO:0000256" key="3">
    <source>
        <dbReference type="ARBA" id="ARBA00022670"/>
    </source>
</evidence>
<dbReference type="Gene3D" id="3.40.630.10">
    <property type="entry name" value="Zn peptidases"/>
    <property type="match status" value="1"/>
</dbReference>
<dbReference type="EMBL" id="JAPCID010000028">
    <property type="protein sequence ID" value="MDA0139684.1"/>
    <property type="molecule type" value="Genomic_DNA"/>
</dbReference>
<evidence type="ECO:0000256" key="2">
    <source>
        <dbReference type="ARBA" id="ARBA00005988"/>
    </source>
</evidence>
<evidence type="ECO:0000256" key="4">
    <source>
        <dbReference type="ARBA" id="ARBA00022801"/>
    </source>
</evidence>
<dbReference type="Pfam" id="PF13290">
    <property type="entry name" value="CHB_HEX_C_1"/>
    <property type="match status" value="1"/>
</dbReference>
<evidence type="ECO:0000256" key="6">
    <source>
        <dbReference type="ARBA" id="ARBA00023049"/>
    </source>
</evidence>
<evidence type="ECO:0000259" key="9">
    <source>
        <dbReference type="PROSITE" id="PS52035"/>
    </source>
</evidence>
<keyword evidence="11" id="KW-1185">Reference proteome</keyword>
<dbReference type="Pfam" id="PF00246">
    <property type="entry name" value="Peptidase_M14"/>
    <property type="match status" value="1"/>
</dbReference>
<comment type="caution">
    <text evidence="10">The sequence shown here is derived from an EMBL/GenBank/DDBJ whole genome shotgun (WGS) entry which is preliminary data.</text>
</comment>
<accession>A0ABT4RM89</accession>
<feature type="signal peptide" evidence="8">
    <location>
        <begin position="1"/>
        <end position="15"/>
    </location>
</feature>
<gene>
    <name evidence="10" type="ORF">OJ962_19440</name>
</gene>
<keyword evidence="8" id="KW-0732">Signal</keyword>
<name>A0ABT4RM89_9ACTN</name>
<feature type="active site" description="Proton donor/acceptor" evidence="7">
    <location>
        <position position="688"/>
    </location>
</feature>
<evidence type="ECO:0000256" key="7">
    <source>
        <dbReference type="PROSITE-ProRule" id="PRU01379"/>
    </source>
</evidence>
<keyword evidence="5" id="KW-0862">Zinc</keyword>
<feature type="chain" id="PRO_5045171333" evidence="8">
    <location>
        <begin position="16"/>
        <end position="963"/>
    </location>
</feature>
<evidence type="ECO:0000313" key="11">
    <source>
        <dbReference type="Proteomes" id="UP001147700"/>
    </source>
</evidence>
<reference evidence="10" key="1">
    <citation type="submission" date="2022-10" db="EMBL/GenBank/DDBJ databases">
        <title>The WGS of Solirubrobacter sp. CPCC 204708.</title>
        <authorList>
            <person name="Jiang Z."/>
        </authorList>
    </citation>
    <scope>NUCLEOTIDE SEQUENCE</scope>
    <source>
        <strain evidence="10">CPCC 204708</strain>
    </source>
</reference>
<evidence type="ECO:0000256" key="5">
    <source>
        <dbReference type="ARBA" id="ARBA00022833"/>
    </source>
</evidence>
<comment type="similarity">
    <text evidence="2 7">Belongs to the peptidase M14 family.</text>
</comment>
<dbReference type="PANTHER" id="PTHR11705:SF143">
    <property type="entry name" value="SLL0236 PROTEIN"/>
    <property type="match status" value="1"/>
</dbReference>
<dbReference type="Proteomes" id="UP001147700">
    <property type="component" value="Unassembled WGS sequence"/>
</dbReference>
<proteinExistence type="inferred from homology"/>
<evidence type="ECO:0000256" key="8">
    <source>
        <dbReference type="SAM" id="SignalP"/>
    </source>
</evidence>
<comment type="cofactor">
    <cofactor evidence="1">
        <name>Zn(2+)</name>
        <dbReference type="ChEBI" id="CHEBI:29105"/>
    </cofactor>
</comment>
<dbReference type="InterPro" id="IPR059177">
    <property type="entry name" value="GH29D-like_dom"/>
</dbReference>
<evidence type="ECO:0000256" key="1">
    <source>
        <dbReference type="ARBA" id="ARBA00001947"/>
    </source>
</evidence>
<dbReference type="PROSITE" id="PS52035">
    <property type="entry name" value="PEPTIDASE_M14"/>
    <property type="match status" value="1"/>
</dbReference>
<dbReference type="InterPro" id="IPR000834">
    <property type="entry name" value="Peptidase_M14"/>
</dbReference>
<evidence type="ECO:0000313" key="10">
    <source>
        <dbReference type="EMBL" id="MDA0139684.1"/>
    </source>
</evidence>
<sequence>MAAAALLIAAVPAVASDELPDGGTALVQVHVPNEAAIVALAETFDVAEYKRVEADGTLTIAVDTTAPERAELRRMGLRIGDTIEDATSRAAAAAERDAQRAEDERAAAWAERGVPKSRAAVAPRGETVIQRVDRFTNYAGTFLYVEAHNKATVSTGPTSFSGPTLALSYAGADGVYSAATEVPRYIDIQTAPDTYMFHRLLVRLTDAAAKIPVSELTVRVASSSGSVDTGKAREWPGATLPPMAAGYQQGFFNRYQDPTENRAQLDKLAADFPNLVTAVNLPHLSPGYQRKAMGIVGLKTPYADQTSNQGSLGNVGDDPTQTAAIRATQALVVNTKAWGHEGGNTVSVELRTPAGPNAPLTVSVTGADIVVGLAGDAAGAPASKTADVIAAIRASAPASELVTVASYRGNDAQGIAQPTAKTLMKDYLNAPPHVQRGPFQQRVYRIGAVRDGSKVGVFFTCQTHAREWTTGLTCVETAERLVRNYATDPATKRLMDNVEVFIHANGNPDGGHLSMYDFAGQRRNMVNHCAFNDPVGRNQWGVDLNRNYTEYSRWDGPWVGASADCTVDSYSGPGEASEPETKNDMWIADQYPNIKFASNMHSFGGYFMWSPGAYMNDGKRTTSPAPNIGVEKYFFEAGEKILGRIKEFRGTVITPARTGPIADVIYSGAGSSADDHWYRKGIIGYGFETGADKFISTSEGTEQIPTGFQPPFGEAGPGQDPRLAHEGRGQAMEFASGNFGMIEAAYDYAMDTTPPRTSIEVSAPKTVGAPVHFKFNWDDEAGVIRYTTDGSTPTLASATYNAERPRGLGEVLTLAAPGVHEIKWFATDIKGNQSAVQTQRVQIGEQGSVGGTVPATLSLAITAGSFPPFVAGVARDYEATSTATVTSTAGNATLAVSEPGHLANGAFTLPEPLRVELAKTSWLAPTSSEDVGVTYKQMIKDTDPLRTGTYSRTLTFTLSTTNP</sequence>
<keyword evidence="3" id="KW-0645">Protease</keyword>
<keyword evidence="6" id="KW-0482">Metalloprotease</keyword>
<organism evidence="10 11">
    <name type="scientific">Solirubrobacter deserti</name>
    <dbReference type="NCBI Taxonomy" id="2282478"/>
    <lineage>
        <taxon>Bacteria</taxon>
        <taxon>Bacillati</taxon>
        <taxon>Actinomycetota</taxon>
        <taxon>Thermoleophilia</taxon>
        <taxon>Solirubrobacterales</taxon>
        <taxon>Solirubrobacteraceae</taxon>
        <taxon>Solirubrobacter</taxon>
    </lineage>
</organism>